<protein>
    <submittedName>
        <fullName evidence="6">KASH domain-containing protein</fullName>
    </submittedName>
</protein>
<evidence type="ECO:0000259" key="3">
    <source>
        <dbReference type="Pfam" id="PF24611"/>
    </source>
</evidence>
<dbReference type="EMBL" id="UYYF01001236">
    <property type="protein sequence ID" value="VDM99675.1"/>
    <property type="molecule type" value="Genomic_DNA"/>
</dbReference>
<evidence type="ECO:0000313" key="4">
    <source>
        <dbReference type="EMBL" id="VDM99675.1"/>
    </source>
</evidence>
<sequence>MLAFSLFQGGQEHLCKNLAQLRDRESMLSNCLQICSDLKVMTEDGRKVLNDSEALVPSYQAMLDVLTVHIEKAENLLSRFSLQSQNSVVRQLQEFCDDAKNVRTEAVRRIELWDQFVSECNLSWKQLDDVRRPLEKIEKHGLRNFDKMLEDLENLKVLFLRCSFLTNLPSQLLSLSSQLYPVTKVYREAKAVKENVEEIEKRIENLLDSMSAEFRVREEIVRSLLVISDELISTDNLLTHGSISPCKHEEMQLQLDAIRAHLTMLDEDIDKYNSNRIYLNGEEDISTKHNFERLSEVEETLKRVKFDDRVEEGHLINEAVEVLTVERPDEHPGNVSNMQTIGDEYDLYDLSSSSIASEDDESSNFQTPPNEVRFLVNERESETNAPSANLGLSPVPEDPNPRQYERQRIRWRRILRTALPLQV</sequence>
<dbReference type="InterPro" id="IPR057134">
    <property type="entry name" value="Spectrin_Anc-1_3"/>
</dbReference>
<organism evidence="6">
    <name type="scientific">Thelazia callipaeda</name>
    <name type="common">Oriental eyeworm</name>
    <name type="synonym">Parasitic nematode</name>
    <dbReference type="NCBI Taxonomy" id="103827"/>
    <lineage>
        <taxon>Eukaryota</taxon>
        <taxon>Metazoa</taxon>
        <taxon>Ecdysozoa</taxon>
        <taxon>Nematoda</taxon>
        <taxon>Chromadorea</taxon>
        <taxon>Rhabditida</taxon>
        <taxon>Spirurina</taxon>
        <taxon>Spiruromorpha</taxon>
        <taxon>Thelazioidea</taxon>
        <taxon>Thelaziidae</taxon>
        <taxon>Thelazia</taxon>
    </lineage>
</organism>
<evidence type="ECO:0000313" key="5">
    <source>
        <dbReference type="Proteomes" id="UP000276776"/>
    </source>
</evidence>
<dbReference type="Pfam" id="PF24611">
    <property type="entry name" value="Spectrin_Anc-1"/>
    <property type="match status" value="1"/>
</dbReference>
<dbReference type="AlphaFoldDB" id="A0A0N5CST0"/>
<evidence type="ECO:0000256" key="2">
    <source>
        <dbReference type="SAM" id="MobiDB-lite"/>
    </source>
</evidence>
<dbReference type="OrthoDB" id="6618337at2759"/>
<dbReference type="STRING" id="103827.A0A0N5CST0"/>
<dbReference type="Proteomes" id="UP000276776">
    <property type="component" value="Unassembled WGS sequence"/>
</dbReference>
<feature type="coiled-coil region" evidence="1">
    <location>
        <begin position="182"/>
        <end position="213"/>
    </location>
</feature>
<accession>A0A0N5CST0</accession>
<dbReference type="OMA" id="CDDESCC"/>
<reference evidence="4 5" key="2">
    <citation type="submission" date="2018-11" db="EMBL/GenBank/DDBJ databases">
        <authorList>
            <consortium name="Pathogen Informatics"/>
        </authorList>
    </citation>
    <scope>NUCLEOTIDE SEQUENCE [LARGE SCALE GENOMIC DNA]</scope>
</reference>
<reference evidence="6" key="1">
    <citation type="submission" date="2017-02" db="UniProtKB">
        <authorList>
            <consortium name="WormBaseParasite"/>
        </authorList>
    </citation>
    <scope>IDENTIFICATION</scope>
</reference>
<proteinExistence type="predicted"/>
<keyword evidence="5" id="KW-1185">Reference proteome</keyword>
<gene>
    <name evidence="4" type="ORF">TCLT_LOCUS3281</name>
</gene>
<dbReference type="WBParaSite" id="TCLT_0000328601-mRNA-1">
    <property type="protein sequence ID" value="TCLT_0000328601-mRNA-1"/>
    <property type="gene ID" value="TCLT_0000328601"/>
</dbReference>
<keyword evidence="1" id="KW-0175">Coiled coil</keyword>
<feature type="domain" description="Nuclear anchorage protein 1 spectrin-like repeat" evidence="3">
    <location>
        <begin position="103"/>
        <end position="215"/>
    </location>
</feature>
<evidence type="ECO:0000256" key="1">
    <source>
        <dbReference type="SAM" id="Coils"/>
    </source>
</evidence>
<name>A0A0N5CST0_THECL</name>
<evidence type="ECO:0000313" key="6">
    <source>
        <dbReference type="WBParaSite" id="TCLT_0000328601-mRNA-1"/>
    </source>
</evidence>
<feature type="region of interest" description="Disordered" evidence="2">
    <location>
        <begin position="379"/>
        <end position="404"/>
    </location>
</feature>